<feature type="coiled-coil region" evidence="1">
    <location>
        <begin position="160"/>
        <end position="187"/>
    </location>
</feature>
<gene>
    <name evidence="2" type="ORF">SteCoe_7874</name>
</gene>
<keyword evidence="1" id="KW-0175">Coiled coil</keyword>
<evidence type="ECO:0000256" key="1">
    <source>
        <dbReference type="SAM" id="Coils"/>
    </source>
</evidence>
<dbReference type="AlphaFoldDB" id="A0A1R2CLP8"/>
<protein>
    <submittedName>
        <fullName evidence="2">Uncharacterized protein</fullName>
    </submittedName>
</protein>
<keyword evidence="3" id="KW-1185">Reference proteome</keyword>
<reference evidence="2 3" key="1">
    <citation type="submission" date="2016-11" db="EMBL/GenBank/DDBJ databases">
        <title>The macronuclear genome of Stentor coeruleus: a giant cell with tiny introns.</title>
        <authorList>
            <person name="Slabodnick M."/>
            <person name="Ruby J.G."/>
            <person name="Reiff S.B."/>
            <person name="Swart E.C."/>
            <person name="Gosai S."/>
            <person name="Prabakaran S."/>
            <person name="Witkowska E."/>
            <person name="Larue G.E."/>
            <person name="Fisher S."/>
            <person name="Freeman R.M."/>
            <person name="Gunawardena J."/>
            <person name="Chu W."/>
            <person name="Stover N.A."/>
            <person name="Gregory B.D."/>
            <person name="Nowacki M."/>
            <person name="Derisi J."/>
            <person name="Roy S.W."/>
            <person name="Marshall W.F."/>
            <person name="Sood P."/>
        </authorList>
    </citation>
    <scope>NUCLEOTIDE SEQUENCE [LARGE SCALE GENOMIC DNA]</scope>
    <source>
        <strain evidence="2">WM001</strain>
    </source>
</reference>
<comment type="caution">
    <text evidence="2">The sequence shown here is derived from an EMBL/GenBank/DDBJ whole genome shotgun (WGS) entry which is preliminary data.</text>
</comment>
<accession>A0A1R2CLP8</accession>
<name>A0A1R2CLP8_9CILI</name>
<dbReference type="EMBL" id="MPUH01000115">
    <property type="protein sequence ID" value="OMJ89886.1"/>
    <property type="molecule type" value="Genomic_DNA"/>
</dbReference>
<evidence type="ECO:0000313" key="2">
    <source>
        <dbReference type="EMBL" id="OMJ89886.1"/>
    </source>
</evidence>
<proteinExistence type="predicted"/>
<evidence type="ECO:0000313" key="3">
    <source>
        <dbReference type="Proteomes" id="UP000187209"/>
    </source>
</evidence>
<organism evidence="2 3">
    <name type="scientific">Stentor coeruleus</name>
    <dbReference type="NCBI Taxonomy" id="5963"/>
    <lineage>
        <taxon>Eukaryota</taxon>
        <taxon>Sar</taxon>
        <taxon>Alveolata</taxon>
        <taxon>Ciliophora</taxon>
        <taxon>Postciliodesmatophora</taxon>
        <taxon>Heterotrichea</taxon>
        <taxon>Heterotrichida</taxon>
        <taxon>Stentoridae</taxon>
        <taxon>Stentor</taxon>
    </lineage>
</organism>
<feature type="coiled-coil region" evidence="1">
    <location>
        <begin position="69"/>
        <end position="114"/>
    </location>
</feature>
<sequence length="427" mass="50350">MSIIVKSCEKHEKLLTDLNKDSIRQEIKDTLKHYINRELEKINIINADRIHTEISSLDEKLLMDLGSLKIKLRDSVDNLTKEVAEIKQRANIVQKNVANEINALKEAINVAKDAVKNEIIAKHIKPDFEIFKMEFIDISRTLSAVEKQVKYVSYKQETYEENLNSKIADQKEEIKDIIKTLKNLNHRFDAVVESKTEELRESIKKHEEKIKADFETFYNFREAFFLQLEQNKMQIQDSYEQKLKEFEKISSNLFGMGDKLEENNQNLISKMDDLKKNFDFKAEKTRIEMERIALDCYRDAKDKLILAYRDDIKVIQKKLEWLPHDTDTIKDLPPFEARLFTLESRLRREENNRIVQKIEILKEIEDRSSHASFQNRSITPTNMMEAKTPCRIKFANSKLRTLDRGRFKTPDSLQIAPSPIIMKYPYV</sequence>
<dbReference type="Proteomes" id="UP000187209">
    <property type="component" value="Unassembled WGS sequence"/>
</dbReference>